<evidence type="ECO:0000313" key="3">
    <source>
        <dbReference type="Proteomes" id="UP000193560"/>
    </source>
</evidence>
<evidence type="ECO:0000256" key="1">
    <source>
        <dbReference type="SAM" id="MobiDB-lite"/>
    </source>
</evidence>
<feature type="compositionally biased region" description="Polar residues" evidence="1">
    <location>
        <begin position="37"/>
        <end position="50"/>
    </location>
</feature>
<feature type="region of interest" description="Disordered" evidence="1">
    <location>
        <begin position="1"/>
        <end position="92"/>
    </location>
</feature>
<dbReference type="Proteomes" id="UP000193560">
    <property type="component" value="Unassembled WGS sequence"/>
</dbReference>
<dbReference type="EMBL" id="MCGE01000006">
    <property type="protein sequence ID" value="ORZ20649.1"/>
    <property type="molecule type" value="Genomic_DNA"/>
</dbReference>
<name>A0A1X2IQT8_9FUNG</name>
<gene>
    <name evidence="2" type="ORF">BCR42DRAFT_409208</name>
</gene>
<comment type="caution">
    <text evidence="2">The sequence shown here is derived from an EMBL/GenBank/DDBJ whole genome shotgun (WGS) entry which is preliminary data.</text>
</comment>
<feature type="compositionally biased region" description="Polar residues" evidence="1">
    <location>
        <begin position="1"/>
        <end position="11"/>
    </location>
</feature>
<feature type="non-terminal residue" evidence="2">
    <location>
        <position position="1"/>
    </location>
</feature>
<sequence length="112" mass="12560">FTILDNNSHLFNNITNSSKKGTSNSSNKDKSKRCRSENSNRMSKGSSSTNVDDRVTIEDDDFEDIERELEFFNDPNDAKTPPSPLSASESDGVEIVSPLEASIAKRRKLYRN</sequence>
<dbReference type="AlphaFoldDB" id="A0A1X2IQT8"/>
<feature type="compositionally biased region" description="Low complexity" evidence="1">
    <location>
        <begin position="12"/>
        <end position="26"/>
    </location>
</feature>
<organism evidence="2 3">
    <name type="scientific">Absidia repens</name>
    <dbReference type="NCBI Taxonomy" id="90262"/>
    <lineage>
        <taxon>Eukaryota</taxon>
        <taxon>Fungi</taxon>
        <taxon>Fungi incertae sedis</taxon>
        <taxon>Mucoromycota</taxon>
        <taxon>Mucoromycotina</taxon>
        <taxon>Mucoromycetes</taxon>
        <taxon>Mucorales</taxon>
        <taxon>Cunninghamellaceae</taxon>
        <taxon>Absidia</taxon>
    </lineage>
</organism>
<protein>
    <submittedName>
        <fullName evidence="2">Uncharacterized protein</fullName>
    </submittedName>
</protein>
<proteinExistence type="predicted"/>
<keyword evidence="3" id="KW-1185">Reference proteome</keyword>
<reference evidence="2 3" key="1">
    <citation type="submission" date="2016-07" db="EMBL/GenBank/DDBJ databases">
        <title>Pervasive Adenine N6-methylation of Active Genes in Fungi.</title>
        <authorList>
            <consortium name="DOE Joint Genome Institute"/>
            <person name="Mondo S.J."/>
            <person name="Dannebaum R.O."/>
            <person name="Kuo R.C."/>
            <person name="Labutti K."/>
            <person name="Haridas S."/>
            <person name="Kuo A."/>
            <person name="Salamov A."/>
            <person name="Ahrendt S.R."/>
            <person name="Lipzen A."/>
            <person name="Sullivan W."/>
            <person name="Andreopoulos W.B."/>
            <person name="Clum A."/>
            <person name="Lindquist E."/>
            <person name="Daum C."/>
            <person name="Ramamoorthy G.K."/>
            <person name="Gryganskyi A."/>
            <person name="Culley D."/>
            <person name="Magnuson J.K."/>
            <person name="James T.Y."/>
            <person name="O'Malley M.A."/>
            <person name="Stajich J.E."/>
            <person name="Spatafora J.W."/>
            <person name="Visel A."/>
            <person name="Grigoriev I.V."/>
        </authorList>
    </citation>
    <scope>NUCLEOTIDE SEQUENCE [LARGE SCALE GENOMIC DNA]</scope>
    <source>
        <strain evidence="2 3">NRRL 1336</strain>
    </source>
</reference>
<accession>A0A1X2IQT8</accession>
<evidence type="ECO:0000313" key="2">
    <source>
        <dbReference type="EMBL" id="ORZ20649.1"/>
    </source>
</evidence>
<feature type="compositionally biased region" description="Acidic residues" evidence="1">
    <location>
        <begin position="58"/>
        <end position="67"/>
    </location>
</feature>